<dbReference type="Gene3D" id="1.10.3290.10">
    <property type="entry name" value="Fido-like domain"/>
    <property type="match status" value="1"/>
</dbReference>
<dbReference type="SUPFAM" id="SSF140931">
    <property type="entry name" value="Fic-like"/>
    <property type="match status" value="1"/>
</dbReference>
<sequence>MTQENKDQLLRLLQRYKELGIAEQIDFDKFYLYSIITHSTAIEGSTVTEVEAQLLFDEGITSSKRTMMEQMMNLDLKVAYDYGREWIVRHEPITVEWLIRLSSKVMARTGSEYHSIDGEFSAAKGELRKLNVTAGIGDKSYISYLKVPTKLAAFCEELNDRRKRIDASDIAAVYDLSFWAHLELVSIHPWADGNGRTSRLLMNLLQWEFGVLPTKVLKEDKAEYIQALIDTREQEDINIFLDFMARHHCQHLKADIDQYVKSATIEVVDKETLKYEMVDNWSIKPSLAEKLVDILDFMDDRIDITTETIVTHLGFTTTTAKRYLRQLTEFGYLEAHGGNKNRTYSKSVRRKG</sequence>
<dbReference type="PANTHER" id="PTHR13504:SF38">
    <property type="entry name" value="FIDO DOMAIN-CONTAINING PROTEIN"/>
    <property type="match status" value="1"/>
</dbReference>
<dbReference type="InterPro" id="IPR036390">
    <property type="entry name" value="WH_DNA-bd_sf"/>
</dbReference>
<dbReference type="RefSeq" id="WP_106041446.1">
    <property type="nucleotide sequence ID" value="NZ_CP027231.1"/>
</dbReference>
<dbReference type="InterPro" id="IPR040198">
    <property type="entry name" value="Fido_containing"/>
</dbReference>
<dbReference type="EMBL" id="CP027231">
    <property type="protein sequence ID" value="AVM53107.1"/>
    <property type="molecule type" value="Genomic_DNA"/>
</dbReference>
<evidence type="ECO:0000313" key="3">
    <source>
        <dbReference type="Proteomes" id="UP000238304"/>
    </source>
</evidence>
<evidence type="ECO:0000259" key="1">
    <source>
        <dbReference type="PROSITE" id="PS51459"/>
    </source>
</evidence>
<name>A0ABN5IK45_9BACE</name>
<dbReference type="Proteomes" id="UP000238304">
    <property type="component" value="Chromosome"/>
</dbReference>
<dbReference type="InterPro" id="IPR003812">
    <property type="entry name" value="Fido"/>
</dbReference>
<feature type="domain" description="Fido" evidence="1">
    <location>
        <begin position="93"/>
        <end position="246"/>
    </location>
</feature>
<dbReference type="PROSITE" id="PS51459">
    <property type="entry name" value="FIDO"/>
    <property type="match status" value="1"/>
</dbReference>
<proteinExistence type="predicted"/>
<accession>A0ABN5IK45</accession>
<reference evidence="2 3" key="1">
    <citation type="submission" date="2018-02" db="EMBL/GenBank/DDBJ databases">
        <authorList>
            <person name="Holder M.E."/>
            <person name="Ajami N.J."/>
            <person name="Petrosino J.F."/>
        </authorList>
    </citation>
    <scope>NUCLEOTIDE SEQUENCE [LARGE SCALE GENOMIC DNA]</scope>
    <source>
        <strain evidence="2 3">ATCC 33285</strain>
    </source>
</reference>
<dbReference type="Pfam" id="PF02661">
    <property type="entry name" value="Fic"/>
    <property type="match status" value="1"/>
</dbReference>
<dbReference type="SUPFAM" id="SSF46785">
    <property type="entry name" value="Winged helix' DNA-binding domain"/>
    <property type="match status" value="1"/>
</dbReference>
<dbReference type="Gene3D" id="1.10.10.10">
    <property type="entry name" value="Winged helix-like DNA-binding domain superfamily/Winged helix DNA-binding domain"/>
    <property type="match status" value="1"/>
</dbReference>
<dbReference type="InterPro" id="IPR036388">
    <property type="entry name" value="WH-like_DNA-bd_sf"/>
</dbReference>
<evidence type="ECO:0000313" key="2">
    <source>
        <dbReference type="EMBL" id="AVM53107.1"/>
    </source>
</evidence>
<gene>
    <name evidence="2" type="ORF">C4H11_09330</name>
</gene>
<protein>
    <submittedName>
        <fullName evidence="2">Cell filamentation protein Fic</fullName>
    </submittedName>
</protein>
<dbReference type="InterPro" id="IPR036597">
    <property type="entry name" value="Fido-like_dom_sf"/>
</dbReference>
<dbReference type="PANTHER" id="PTHR13504">
    <property type="entry name" value="FIDO DOMAIN-CONTAINING PROTEIN DDB_G0283145"/>
    <property type="match status" value="1"/>
</dbReference>
<keyword evidence="3" id="KW-1185">Reference proteome</keyword>
<organism evidence="2 3">
    <name type="scientific">Bacteroides zoogleoformans</name>
    <dbReference type="NCBI Taxonomy" id="28119"/>
    <lineage>
        <taxon>Bacteria</taxon>
        <taxon>Pseudomonadati</taxon>
        <taxon>Bacteroidota</taxon>
        <taxon>Bacteroidia</taxon>
        <taxon>Bacteroidales</taxon>
        <taxon>Bacteroidaceae</taxon>
        <taxon>Bacteroides</taxon>
    </lineage>
</organism>